<evidence type="ECO:0000256" key="1">
    <source>
        <dbReference type="ARBA" id="ARBA00004496"/>
    </source>
</evidence>
<evidence type="ECO:0000256" key="10">
    <source>
        <dbReference type="ARBA" id="ARBA00031323"/>
    </source>
</evidence>
<dbReference type="EC" id="2.1.1.77" evidence="3"/>
<comment type="similarity">
    <text evidence="2">Belongs to the methyltransferase superfamily. L-isoaspartyl/D-aspartyl protein methyltransferase family.</text>
</comment>
<evidence type="ECO:0000313" key="12">
    <source>
        <dbReference type="EMBL" id="MBO2461758.1"/>
    </source>
</evidence>
<dbReference type="InterPro" id="IPR027573">
    <property type="entry name" value="Methyltran_FxLD"/>
</dbReference>
<evidence type="ECO:0000256" key="3">
    <source>
        <dbReference type="ARBA" id="ARBA00011890"/>
    </source>
</evidence>
<evidence type="ECO:0000313" key="13">
    <source>
        <dbReference type="Proteomes" id="UP000680206"/>
    </source>
</evidence>
<evidence type="ECO:0000256" key="7">
    <source>
        <dbReference type="ARBA" id="ARBA00022679"/>
    </source>
</evidence>
<evidence type="ECO:0000256" key="8">
    <source>
        <dbReference type="ARBA" id="ARBA00022691"/>
    </source>
</evidence>
<dbReference type="Proteomes" id="UP000680206">
    <property type="component" value="Unassembled WGS sequence"/>
</dbReference>
<protein>
    <recommendedName>
        <fullName evidence="4">Protein-L-isoaspartate O-methyltransferase</fullName>
        <ecNumber evidence="3">2.1.1.77</ecNumber>
    </recommendedName>
    <alternativeName>
        <fullName evidence="11">L-isoaspartyl protein carboxyl methyltransferase</fullName>
    </alternativeName>
    <alternativeName>
        <fullName evidence="9">Protein L-isoaspartyl methyltransferase</fullName>
    </alternativeName>
    <alternativeName>
        <fullName evidence="10">Protein-beta-aspartate methyltransferase</fullName>
    </alternativeName>
</protein>
<sequence>METTITTTADPAELRAAMVARLTHAGYLRTPATIQAFRDVERHTFIPDADPQAAYADDAVAIKHDASGEMISCISAPSIVATQLEQLDAQPGDNILEAGAATGYNAALLARLVTPDGHIWSLDVDQDLVANAAARLAAAGAQNVTVLQADGAAGLPEHGPYDRIQFTVGAADVPTGVLAQLAPGGRLVIPMRIRGSISRSFALERDGVTWRTTSCEMATFVPLRKGVCDDVRTLIPHAGDGNIRLETYSEQHVDREAMRTILDQPSHKIYTGVKFRQGSTWEWVYLWLACVLPNGLSRMPGRRPGFTPHFGWGSMAALDADSLAYLTVREGDDTAGRYWEIGAIGHGPSAAALTDQVATEITEWNRTYGNNAPEPGFRMATDPHRDLLKTTDPRFLIDKPLSRLAVDWAA</sequence>
<keyword evidence="5" id="KW-0963">Cytoplasm</keyword>
<keyword evidence="6 12" id="KW-0489">Methyltransferase</keyword>
<dbReference type="SUPFAM" id="SSF53335">
    <property type="entry name" value="S-adenosyl-L-methionine-dependent methyltransferases"/>
    <property type="match status" value="1"/>
</dbReference>
<dbReference type="PANTHER" id="PTHR11579:SF0">
    <property type="entry name" value="PROTEIN-L-ISOASPARTATE(D-ASPARTATE) O-METHYLTRANSFERASE"/>
    <property type="match status" value="1"/>
</dbReference>
<comment type="subcellular location">
    <subcellularLocation>
        <location evidence="1">Cytoplasm</location>
    </subcellularLocation>
</comment>
<dbReference type="GO" id="GO:0008168">
    <property type="term" value="F:methyltransferase activity"/>
    <property type="evidence" value="ECO:0007669"/>
    <property type="project" value="UniProtKB-KW"/>
</dbReference>
<dbReference type="Pfam" id="PF01135">
    <property type="entry name" value="PCMT"/>
    <property type="match status" value="1"/>
</dbReference>
<evidence type="ECO:0000256" key="4">
    <source>
        <dbReference type="ARBA" id="ARBA00013346"/>
    </source>
</evidence>
<reference evidence="12 13" key="1">
    <citation type="submission" date="2021-03" db="EMBL/GenBank/DDBJ databases">
        <title>Actinomadura violae sp. nov., isolated from lichen in Thailand.</title>
        <authorList>
            <person name="Kanchanasin P."/>
            <person name="Saeng-In P."/>
            <person name="Phongsopitanun W."/>
            <person name="Yuki M."/>
            <person name="Kudo T."/>
            <person name="Ohkuma M."/>
            <person name="Tanasupawat S."/>
        </authorList>
    </citation>
    <scope>NUCLEOTIDE SEQUENCE [LARGE SCALE GENOMIC DNA]</scope>
    <source>
        <strain evidence="12 13">LCR2-06</strain>
    </source>
</reference>
<dbReference type="InterPro" id="IPR029063">
    <property type="entry name" value="SAM-dependent_MTases_sf"/>
</dbReference>
<proteinExistence type="inferred from homology"/>
<gene>
    <name evidence="12" type="primary">fxlM</name>
    <name evidence="12" type="ORF">J4709_29725</name>
</gene>
<dbReference type="GO" id="GO:0032259">
    <property type="term" value="P:methylation"/>
    <property type="evidence" value="ECO:0007669"/>
    <property type="project" value="UniProtKB-KW"/>
</dbReference>
<dbReference type="InterPro" id="IPR000682">
    <property type="entry name" value="PCMT"/>
</dbReference>
<accession>A0ABS3RYB7</accession>
<dbReference type="EMBL" id="JAGEPF010000018">
    <property type="protein sequence ID" value="MBO2461758.1"/>
    <property type="molecule type" value="Genomic_DNA"/>
</dbReference>
<evidence type="ECO:0000256" key="2">
    <source>
        <dbReference type="ARBA" id="ARBA00005369"/>
    </source>
</evidence>
<dbReference type="CDD" id="cd02440">
    <property type="entry name" value="AdoMet_MTases"/>
    <property type="match status" value="1"/>
</dbReference>
<dbReference type="PANTHER" id="PTHR11579">
    <property type="entry name" value="PROTEIN-L-ISOASPARTATE O-METHYLTRANSFERASE"/>
    <property type="match status" value="1"/>
</dbReference>
<dbReference type="PROSITE" id="PS01279">
    <property type="entry name" value="PCMT"/>
    <property type="match status" value="1"/>
</dbReference>
<dbReference type="RefSeq" id="WP_208245279.1">
    <property type="nucleotide sequence ID" value="NZ_JAGEPF010000018.1"/>
</dbReference>
<dbReference type="Gene3D" id="3.40.50.150">
    <property type="entry name" value="Vaccinia Virus protein VP39"/>
    <property type="match status" value="1"/>
</dbReference>
<keyword evidence="13" id="KW-1185">Reference proteome</keyword>
<evidence type="ECO:0000256" key="11">
    <source>
        <dbReference type="ARBA" id="ARBA00031350"/>
    </source>
</evidence>
<evidence type="ECO:0000256" key="6">
    <source>
        <dbReference type="ARBA" id="ARBA00022603"/>
    </source>
</evidence>
<dbReference type="NCBIfam" id="TIGR04364">
    <property type="entry name" value="methyltran_FxLD"/>
    <property type="match status" value="1"/>
</dbReference>
<organism evidence="12 13">
    <name type="scientific">Actinomadura violacea</name>
    <dbReference type="NCBI Taxonomy" id="2819934"/>
    <lineage>
        <taxon>Bacteria</taxon>
        <taxon>Bacillati</taxon>
        <taxon>Actinomycetota</taxon>
        <taxon>Actinomycetes</taxon>
        <taxon>Streptosporangiales</taxon>
        <taxon>Thermomonosporaceae</taxon>
        <taxon>Actinomadura</taxon>
    </lineage>
</organism>
<comment type="caution">
    <text evidence="12">The sequence shown here is derived from an EMBL/GenBank/DDBJ whole genome shotgun (WGS) entry which is preliminary data.</text>
</comment>
<keyword evidence="7" id="KW-0808">Transferase</keyword>
<evidence type="ECO:0000256" key="5">
    <source>
        <dbReference type="ARBA" id="ARBA00022490"/>
    </source>
</evidence>
<name>A0ABS3RYB7_9ACTN</name>
<evidence type="ECO:0000256" key="9">
    <source>
        <dbReference type="ARBA" id="ARBA00030757"/>
    </source>
</evidence>
<keyword evidence="8" id="KW-0949">S-adenosyl-L-methionine</keyword>